<dbReference type="Pfam" id="PF00249">
    <property type="entry name" value="Myb_DNA-binding"/>
    <property type="match status" value="3"/>
</dbReference>
<feature type="domain" description="Myb-like" evidence="1">
    <location>
        <begin position="102"/>
        <end position="152"/>
    </location>
</feature>
<dbReference type="SUPFAM" id="SSF46689">
    <property type="entry name" value="Homeodomain-like"/>
    <property type="match status" value="2"/>
</dbReference>
<dbReference type="EMBL" id="MLAK01000787">
    <property type="protein sequence ID" value="OHT04594.1"/>
    <property type="molecule type" value="Genomic_DNA"/>
</dbReference>
<dbReference type="PANTHER" id="PTHR45614:SF25">
    <property type="entry name" value="MYB PROTEIN"/>
    <property type="match status" value="1"/>
</dbReference>
<feature type="domain" description="Myb-like" evidence="1">
    <location>
        <begin position="50"/>
        <end position="101"/>
    </location>
</feature>
<comment type="caution">
    <text evidence="3">The sequence shown here is derived from an EMBL/GenBank/DDBJ whole genome shotgun (WGS) entry which is preliminary data.</text>
</comment>
<dbReference type="GO" id="GO:0005634">
    <property type="term" value="C:nucleus"/>
    <property type="evidence" value="ECO:0007669"/>
    <property type="project" value="TreeGrafter"/>
</dbReference>
<dbReference type="PROSITE" id="PS50090">
    <property type="entry name" value="MYB_LIKE"/>
    <property type="match status" value="3"/>
</dbReference>
<gene>
    <name evidence="3" type="ORF">TRFO_27859</name>
</gene>
<name>A0A1J4K0W1_9EUKA</name>
<evidence type="ECO:0000259" key="2">
    <source>
        <dbReference type="PROSITE" id="PS51294"/>
    </source>
</evidence>
<dbReference type="InterPro" id="IPR017930">
    <property type="entry name" value="Myb_dom"/>
</dbReference>
<dbReference type="SMART" id="SM00717">
    <property type="entry name" value="SANT"/>
    <property type="match status" value="3"/>
</dbReference>
<accession>A0A1J4K0W1</accession>
<reference evidence="3" key="1">
    <citation type="submission" date="2016-10" db="EMBL/GenBank/DDBJ databases">
        <authorList>
            <person name="Benchimol M."/>
            <person name="Almeida L.G."/>
            <person name="Vasconcelos A.T."/>
            <person name="Perreira-Neves A."/>
            <person name="Rosa I.A."/>
            <person name="Tasca T."/>
            <person name="Bogo M.R."/>
            <person name="de Souza W."/>
        </authorList>
    </citation>
    <scope>NUCLEOTIDE SEQUENCE [LARGE SCALE GENOMIC DNA]</scope>
    <source>
        <strain evidence="3">K</strain>
    </source>
</reference>
<evidence type="ECO:0000259" key="1">
    <source>
        <dbReference type="PROSITE" id="PS50090"/>
    </source>
</evidence>
<dbReference type="InterPro" id="IPR050560">
    <property type="entry name" value="MYB_TF"/>
</dbReference>
<dbReference type="AlphaFoldDB" id="A0A1J4K0W1"/>
<organism evidence="3 4">
    <name type="scientific">Tritrichomonas foetus</name>
    <dbReference type="NCBI Taxonomy" id="1144522"/>
    <lineage>
        <taxon>Eukaryota</taxon>
        <taxon>Metamonada</taxon>
        <taxon>Parabasalia</taxon>
        <taxon>Tritrichomonadida</taxon>
        <taxon>Tritrichomonadidae</taxon>
        <taxon>Tritrichomonas</taxon>
    </lineage>
</organism>
<dbReference type="GeneID" id="94840515"/>
<evidence type="ECO:0000313" key="3">
    <source>
        <dbReference type="EMBL" id="OHT04594.1"/>
    </source>
</evidence>
<dbReference type="InterPro" id="IPR009057">
    <property type="entry name" value="Homeodomain-like_sf"/>
</dbReference>
<feature type="domain" description="HTH myb-type" evidence="2">
    <location>
        <begin position="1"/>
        <end position="53"/>
    </location>
</feature>
<dbReference type="VEuPathDB" id="TrichDB:TRFO_27859"/>
<dbReference type="GO" id="GO:0000981">
    <property type="term" value="F:DNA-binding transcription factor activity, RNA polymerase II-specific"/>
    <property type="evidence" value="ECO:0007669"/>
    <property type="project" value="TreeGrafter"/>
</dbReference>
<dbReference type="RefSeq" id="XP_068357730.1">
    <property type="nucleotide sequence ID" value="XM_068505811.1"/>
</dbReference>
<dbReference type="Proteomes" id="UP000179807">
    <property type="component" value="Unassembled WGS sequence"/>
</dbReference>
<proteinExistence type="predicted"/>
<protein>
    <submittedName>
        <fullName evidence="3">Myb</fullName>
    </submittedName>
</protein>
<feature type="domain" description="HTH myb-type" evidence="2">
    <location>
        <begin position="54"/>
        <end position="101"/>
    </location>
</feature>
<dbReference type="PROSITE" id="PS51294">
    <property type="entry name" value="HTH_MYB"/>
    <property type="match status" value="3"/>
</dbReference>
<feature type="domain" description="HTH myb-type" evidence="2">
    <location>
        <begin position="102"/>
        <end position="156"/>
    </location>
</feature>
<dbReference type="PANTHER" id="PTHR45614">
    <property type="entry name" value="MYB PROTEIN-RELATED"/>
    <property type="match status" value="1"/>
</dbReference>
<dbReference type="InterPro" id="IPR001005">
    <property type="entry name" value="SANT/Myb"/>
</dbReference>
<sequence>MSIKRAWTPEEDNLLETLVEKLGNRWSLMAQSFPDRTPSQLATRWSKTVNPQLVKGPFTHEEDTKIIEHVQKYGPQKWSLLVKEMPERSAKQYRERLMNNLNPCINKHPWTEYEDKMIICLVNKFGTKWALISKMMQGRSDNSIKNRWNSCLSRRQISAFEKHVSNHNLVNLPPISSFDNFVPMNLISVSNVPDLLCHY</sequence>
<keyword evidence="4" id="KW-1185">Reference proteome</keyword>
<dbReference type="Gene3D" id="1.10.10.60">
    <property type="entry name" value="Homeodomain-like"/>
    <property type="match status" value="3"/>
</dbReference>
<evidence type="ECO:0000313" key="4">
    <source>
        <dbReference type="Proteomes" id="UP000179807"/>
    </source>
</evidence>
<feature type="domain" description="Myb-like" evidence="1">
    <location>
        <begin position="4"/>
        <end position="49"/>
    </location>
</feature>
<dbReference type="CDD" id="cd00167">
    <property type="entry name" value="SANT"/>
    <property type="match status" value="3"/>
</dbReference>
<dbReference type="GO" id="GO:0000978">
    <property type="term" value="F:RNA polymerase II cis-regulatory region sequence-specific DNA binding"/>
    <property type="evidence" value="ECO:0007669"/>
    <property type="project" value="TreeGrafter"/>
</dbReference>
<dbReference type="OrthoDB" id="2143914at2759"/>